<protein>
    <submittedName>
        <fullName evidence="2">Uncharacterized protein</fullName>
    </submittedName>
</protein>
<dbReference type="RefSeq" id="WP_012825354.1">
    <property type="nucleotide sequence ID" value="NC_013440.1"/>
</dbReference>
<sequence>MKPRHVALTVLAIATLLALAVLFVKARAEPSIELPEDALAQARSAFQRAQSRSESMRTPRATPTRATPPPPPSAPADTDDEEGDPDAPQPLRPSVSQVRKRSTGRTAASDDPVREEREEIRSAYDTGDFATALALAEPLLQSHPDQAYIRRVAVVSACALGDTPTVERHNAELSRPDKRIVRRRCERLGFSF</sequence>
<feature type="compositionally biased region" description="Low complexity" evidence="1">
    <location>
        <begin position="43"/>
        <end position="65"/>
    </location>
</feature>
<evidence type="ECO:0000313" key="2">
    <source>
        <dbReference type="EMBL" id="ACY12727.1"/>
    </source>
</evidence>
<accession>D0LGI1</accession>
<keyword evidence="3" id="KW-1185">Reference proteome</keyword>
<gene>
    <name evidence="2" type="ordered locus">Hoch_0086</name>
</gene>
<evidence type="ECO:0000256" key="1">
    <source>
        <dbReference type="SAM" id="MobiDB-lite"/>
    </source>
</evidence>
<dbReference type="EMBL" id="CP001804">
    <property type="protein sequence ID" value="ACY12727.1"/>
    <property type="molecule type" value="Genomic_DNA"/>
</dbReference>
<proteinExistence type="predicted"/>
<name>D0LGI1_HALO1</name>
<dbReference type="AlphaFoldDB" id="D0LGI1"/>
<feature type="region of interest" description="Disordered" evidence="1">
    <location>
        <begin position="43"/>
        <end position="117"/>
    </location>
</feature>
<dbReference type="Proteomes" id="UP000001880">
    <property type="component" value="Chromosome"/>
</dbReference>
<dbReference type="HOGENOM" id="CLU_1413413_0_0_7"/>
<organism evidence="2 3">
    <name type="scientific">Haliangium ochraceum (strain DSM 14365 / JCM 11303 / SMP-2)</name>
    <dbReference type="NCBI Taxonomy" id="502025"/>
    <lineage>
        <taxon>Bacteria</taxon>
        <taxon>Pseudomonadati</taxon>
        <taxon>Myxococcota</taxon>
        <taxon>Polyangia</taxon>
        <taxon>Haliangiales</taxon>
        <taxon>Kofleriaceae</taxon>
        <taxon>Haliangium</taxon>
    </lineage>
</organism>
<dbReference type="KEGG" id="hoh:Hoch_0086"/>
<reference evidence="2 3" key="1">
    <citation type="journal article" date="2010" name="Stand. Genomic Sci.">
        <title>Complete genome sequence of Haliangium ochraceum type strain (SMP-2).</title>
        <authorList>
            <consortium name="US DOE Joint Genome Institute (JGI-PGF)"/>
            <person name="Ivanova N."/>
            <person name="Daum C."/>
            <person name="Lang E."/>
            <person name="Abt B."/>
            <person name="Kopitz M."/>
            <person name="Saunders E."/>
            <person name="Lapidus A."/>
            <person name="Lucas S."/>
            <person name="Glavina Del Rio T."/>
            <person name="Nolan M."/>
            <person name="Tice H."/>
            <person name="Copeland A."/>
            <person name="Cheng J.F."/>
            <person name="Chen F."/>
            <person name="Bruce D."/>
            <person name="Goodwin L."/>
            <person name="Pitluck S."/>
            <person name="Mavromatis K."/>
            <person name="Pati A."/>
            <person name="Mikhailova N."/>
            <person name="Chen A."/>
            <person name="Palaniappan K."/>
            <person name="Land M."/>
            <person name="Hauser L."/>
            <person name="Chang Y.J."/>
            <person name="Jeffries C.D."/>
            <person name="Detter J.C."/>
            <person name="Brettin T."/>
            <person name="Rohde M."/>
            <person name="Goker M."/>
            <person name="Bristow J."/>
            <person name="Markowitz V."/>
            <person name="Eisen J.A."/>
            <person name="Hugenholtz P."/>
            <person name="Kyrpides N.C."/>
            <person name="Klenk H.P."/>
        </authorList>
    </citation>
    <scope>NUCLEOTIDE SEQUENCE [LARGE SCALE GENOMIC DNA]</scope>
    <source>
        <strain evidence="3">DSM 14365 / CIP 107738 / JCM 11303 / AJ 13395 / SMP-2</strain>
    </source>
</reference>
<evidence type="ECO:0000313" key="3">
    <source>
        <dbReference type="Proteomes" id="UP000001880"/>
    </source>
</evidence>